<evidence type="ECO:0000313" key="2">
    <source>
        <dbReference type="EMBL" id="KAI5312375.1"/>
    </source>
</evidence>
<organism evidence="2 3">
    <name type="scientific">Prunus dulcis</name>
    <name type="common">Almond</name>
    <name type="synonym">Amygdalus dulcis</name>
    <dbReference type="NCBI Taxonomy" id="3755"/>
    <lineage>
        <taxon>Eukaryota</taxon>
        <taxon>Viridiplantae</taxon>
        <taxon>Streptophyta</taxon>
        <taxon>Embryophyta</taxon>
        <taxon>Tracheophyta</taxon>
        <taxon>Spermatophyta</taxon>
        <taxon>Magnoliopsida</taxon>
        <taxon>eudicotyledons</taxon>
        <taxon>Gunneridae</taxon>
        <taxon>Pentapetalae</taxon>
        <taxon>rosids</taxon>
        <taxon>fabids</taxon>
        <taxon>Rosales</taxon>
        <taxon>Rosaceae</taxon>
        <taxon>Amygdaloideae</taxon>
        <taxon>Amygdaleae</taxon>
        <taxon>Prunus</taxon>
    </lineage>
</organism>
<dbReference type="Proteomes" id="UP001054821">
    <property type="component" value="Chromosome 8"/>
</dbReference>
<comment type="caution">
    <text evidence="2">The sequence shown here is derived from an EMBL/GenBank/DDBJ whole genome shotgun (WGS) entry which is preliminary data.</text>
</comment>
<evidence type="ECO:0000256" key="1">
    <source>
        <dbReference type="SAM" id="MobiDB-lite"/>
    </source>
</evidence>
<dbReference type="AlphaFoldDB" id="A0AAD4USW6"/>
<protein>
    <submittedName>
        <fullName evidence="2">Uncharacterized protein</fullName>
    </submittedName>
</protein>
<keyword evidence="3" id="KW-1185">Reference proteome</keyword>
<reference evidence="2 3" key="1">
    <citation type="journal article" date="2022" name="G3 (Bethesda)">
        <title>Whole-genome sequence and methylome profiling of the almond [Prunus dulcis (Mill.) D.A. Webb] cultivar 'Nonpareil'.</title>
        <authorList>
            <person name="D'Amico-Willman K.M."/>
            <person name="Ouma W.Z."/>
            <person name="Meulia T."/>
            <person name="Sideli G.M."/>
            <person name="Gradziel T.M."/>
            <person name="Fresnedo-Ramirez J."/>
        </authorList>
    </citation>
    <scope>NUCLEOTIDE SEQUENCE [LARGE SCALE GENOMIC DNA]</scope>
    <source>
        <strain evidence="2">Clone GOH B32 T37-40</strain>
    </source>
</reference>
<evidence type="ECO:0000313" key="3">
    <source>
        <dbReference type="Proteomes" id="UP001054821"/>
    </source>
</evidence>
<dbReference type="EMBL" id="JAJFAZ020000008">
    <property type="protein sequence ID" value="KAI5312375.1"/>
    <property type="molecule type" value="Genomic_DNA"/>
</dbReference>
<accession>A0AAD4USW6</accession>
<feature type="compositionally biased region" description="Low complexity" evidence="1">
    <location>
        <begin position="1"/>
        <end position="18"/>
    </location>
</feature>
<name>A0AAD4USW6_PRUDU</name>
<gene>
    <name evidence="2" type="ORF">L3X38_041548</name>
</gene>
<feature type="region of interest" description="Disordered" evidence="1">
    <location>
        <begin position="1"/>
        <end position="37"/>
    </location>
</feature>
<proteinExistence type="predicted"/>
<sequence>MLSPLLSTLAPTSPDTTTQDPMGPPPNASPVEPTSLTYSYPQPYLADTTLQTATTSHVVLPPSPPLPPPIFPISLSSDNTLSLIPFQSEPTYLVHHIHLPQLQHIIPLIQVKLRYGINITTYPTMPSHLLGHHLLL</sequence>